<sequence>MARYGRRRYRYRRRRMHGVSYRRFRRRYGRRRSRGTKGAVVKLTFALNTPIITGNQPMRYIPFNIQPSAFPGFRDYANTNTHYRILSAKLKVSRYPEISHCECEDTQTHEKSASCQFDWRHSLMVVPSRSFIPLATGVNGTNGAEVGTEQTFGSTVSELAQARYQKLLTPSSTATHFRVGFRPYYVFSQIAPSDYASGVANPTYTWRTQSARRWMAISYAGPCVMYGPYMVPLNASFAALRGDGNDAASYITSLNVWVTAYFQFKGQR</sequence>
<dbReference type="GO" id="GO:0043657">
    <property type="term" value="C:host cell"/>
    <property type="evidence" value="ECO:0007669"/>
    <property type="project" value="GOC"/>
</dbReference>
<comment type="subunit">
    <text evidence="7">Homomultimer. Assembles in the nucleus, presumably in an immature form, then migrates to the cytoplasm once assembled as mature virion. Interacts with Rep; this interaction relocates Rep into the nucleus.</text>
</comment>
<keyword evidence="2" id="KW-0167">Capsid protein</keyword>
<accession>A0A976N1K0</accession>
<comment type="similarity">
    <text evidence="1">Belongs to the circoviridae capsid protein family.</text>
</comment>
<keyword evidence="6" id="KW-1164">Virus endocytosis by host</keyword>
<evidence type="ECO:0000256" key="3">
    <source>
        <dbReference type="ARBA" id="ARBA00022524"/>
    </source>
</evidence>
<dbReference type="GO" id="GO:0019069">
    <property type="term" value="P:viral capsid assembly"/>
    <property type="evidence" value="ECO:0007669"/>
    <property type="project" value="InterPro"/>
</dbReference>
<dbReference type="InterPro" id="IPR003383">
    <property type="entry name" value="Circovirus_capsid"/>
</dbReference>
<evidence type="ECO:0000256" key="1">
    <source>
        <dbReference type="ARBA" id="ARBA00010301"/>
    </source>
</evidence>
<organism evidence="8">
    <name type="scientific">Myodefec virus RodL3_976</name>
    <dbReference type="NCBI Taxonomy" id="2929259"/>
    <lineage>
        <taxon>Viruses</taxon>
        <taxon>Monodnaviria</taxon>
        <taxon>Shotokuvirae</taxon>
        <taxon>Cressdnaviricota</taxon>
    </lineage>
</organism>
<dbReference type="GO" id="GO:0039615">
    <property type="term" value="C:T=1 icosahedral viral capsid"/>
    <property type="evidence" value="ECO:0007669"/>
    <property type="project" value="UniProtKB-KW"/>
</dbReference>
<keyword evidence="3" id="KW-1163">Viral penetration into host nucleus</keyword>
<dbReference type="GO" id="GO:0075732">
    <property type="term" value="P:viral penetration into host nucleus"/>
    <property type="evidence" value="ECO:0007669"/>
    <property type="project" value="UniProtKB-KW"/>
</dbReference>
<reference evidence="8" key="1">
    <citation type="submission" date="2022-02" db="EMBL/GenBank/DDBJ databases">
        <title>Towards deciphering the DNA virus diversity associated with rodent species in the families Cricetidae and Heteromyidae.</title>
        <authorList>
            <person name="Lund M."/>
            <person name="Larsen B.B."/>
            <person name="Gryseels S."/>
            <person name="Kraberger S."/>
            <person name="Rowsey D.M."/>
            <person name="Steger L."/>
            <person name="Yule K.M."/>
            <person name="Upham N.S."/>
            <person name="Worobey M."/>
            <person name="Van Doorslaer K."/>
            <person name="Varsani A."/>
        </authorList>
    </citation>
    <scope>NUCLEOTIDE SEQUENCE</scope>
    <source>
        <strain evidence="8">NeonRodL3_976</strain>
    </source>
</reference>
<protein>
    <submittedName>
        <fullName evidence="8">Capsid protein</fullName>
    </submittedName>
</protein>
<dbReference type="EMBL" id="OM869614">
    <property type="protein sequence ID" value="UPW41512.1"/>
    <property type="molecule type" value="Genomic_DNA"/>
</dbReference>
<name>A0A976N1K0_9VIRU</name>
<keyword evidence="5" id="KW-0945">Host-virus interaction</keyword>
<dbReference type="Pfam" id="PF02443">
    <property type="entry name" value="Circo_capsid"/>
    <property type="match status" value="1"/>
</dbReference>
<evidence type="ECO:0000256" key="5">
    <source>
        <dbReference type="ARBA" id="ARBA00022804"/>
    </source>
</evidence>
<evidence type="ECO:0000313" key="8">
    <source>
        <dbReference type="EMBL" id="UPW41512.1"/>
    </source>
</evidence>
<keyword evidence="2" id="KW-0946">Virion</keyword>
<keyword evidence="5" id="KW-1161">Viral attachment to host cell</keyword>
<keyword evidence="5" id="KW-1160">Virus entry into host cell</keyword>
<evidence type="ECO:0000256" key="4">
    <source>
        <dbReference type="ARBA" id="ARBA00022595"/>
    </source>
</evidence>
<dbReference type="GO" id="GO:0019062">
    <property type="term" value="P:virion attachment to host cell"/>
    <property type="evidence" value="ECO:0007669"/>
    <property type="project" value="UniProtKB-KW"/>
</dbReference>
<keyword evidence="2" id="KW-1140">T=1 icosahedral capsid protein</keyword>
<evidence type="ECO:0000256" key="2">
    <source>
        <dbReference type="ARBA" id="ARBA00022431"/>
    </source>
</evidence>
<proteinExistence type="inferred from homology"/>
<dbReference type="GO" id="GO:0075509">
    <property type="term" value="P:endocytosis involved in viral entry into host cell"/>
    <property type="evidence" value="ECO:0007669"/>
    <property type="project" value="UniProtKB-KW"/>
</dbReference>
<keyword evidence="4" id="KW-1162">Viral penetration into host cytoplasm</keyword>
<evidence type="ECO:0000256" key="7">
    <source>
        <dbReference type="ARBA" id="ARBA00046863"/>
    </source>
</evidence>
<evidence type="ECO:0000256" key="6">
    <source>
        <dbReference type="ARBA" id="ARBA00022890"/>
    </source>
</evidence>